<dbReference type="Proteomes" id="UP000704712">
    <property type="component" value="Unassembled WGS sequence"/>
</dbReference>
<evidence type="ECO:0000256" key="1">
    <source>
        <dbReference type="ARBA" id="ARBA00006961"/>
    </source>
</evidence>
<dbReference type="Gene3D" id="3.40.50.360">
    <property type="match status" value="1"/>
</dbReference>
<evidence type="ECO:0000313" key="4">
    <source>
        <dbReference type="Proteomes" id="UP000602510"/>
    </source>
</evidence>
<comment type="caution">
    <text evidence="2">The sequence shown here is derived from an EMBL/GenBank/DDBJ whole genome shotgun (WGS) entry which is preliminary data.</text>
</comment>
<evidence type="ECO:0000313" key="3">
    <source>
        <dbReference type="EMBL" id="KAF4130698.1"/>
    </source>
</evidence>
<dbReference type="PANTHER" id="PTHR30546:SF23">
    <property type="entry name" value="FLAVOPROTEIN-LIKE PROTEIN YCP4-RELATED"/>
    <property type="match status" value="1"/>
</dbReference>
<accession>A0A833T6C5</accession>
<dbReference type="SUPFAM" id="SSF52218">
    <property type="entry name" value="Flavoproteins"/>
    <property type="match status" value="1"/>
</dbReference>
<protein>
    <submittedName>
        <fullName evidence="2">Putative flavoprotein-like protein YCP4 [CHAIN 0]</fullName>
    </submittedName>
</protein>
<keyword evidence="4" id="KW-1185">Reference proteome</keyword>
<name>A0A833T6C5_PHYIN</name>
<dbReference type="PANTHER" id="PTHR30546">
    <property type="entry name" value="FLAVODOXIN-RELATED PROTEIN WRBA-RELATED"/>
    <property type="match status" value="1"/>
</dbReference>
<sequence>MTKVVIVLYSTFGHVAKMASAIQRDVLDKRHALPKSDFPVVTPDVLKNADGVMLGLSTRMMPAQMKALFDARGDILYDLISADVGRFIRVAKLTRLKHEINKRLRPSQHIGHITLFNGINITSVHIVFTSRVGNLIYFSKYHWSGEINSI</sequence>
<dbReference type="GO" id="GO:0016020">
    <property type="term" value="C:membrane"/>
    <property type="evidence" value="ECO:0007669"/>
    <property type="project" value="TreeGrafter"/>
</dbReference>
<dbReference type="AlphaFoldDB" id="A0A833T6C5"/>
<organism evidence="2 4">
    <name type="scientific">Phytophthora infestans</name>
    <name type="common">Potato late blight agent</name>
    <name type="synonym">Botrytis infestans</name>
    <dbReference type="NCBI Taxonomy" id="4787"/>
    <lineage>
        <taxon>Eukaryota</taxon>
        <taxon>Sar</taxon>
        <taxon>Stramenopiles</taxon>
        <taxon>Oomycota</taxon>
        <taxon>Peronosporomycetes</taxon>
        <taxon>Peronosporales</taxon>
        <taxon>Peronosporaceae</taxon>
        <taxon>Phytophthora</taxon>
    </lineage>
</organism>
<dbReference type="EMBL" id="WSZM01000214">
    <property type="protein sequence ID" value="KAF4038155.1"/>
    <property type="molecule type" value="Genomic_DNA"/>
</dbReference>
<dbReference type="InterPro" id="IPR029039">
    <property type="entry name" value="Flavoprotein-like_sf"/>
</dbReference>
<proteinExistence type="inferred from homology"/>
<evidence type="ECO:0000313" key="2">
    <source>
        <dbReference type="EMBL" id="KAF4038155.1"/>
    </source>
</evidence>
<dbReference type="GO" id="GO:0003955">
    <property type="term" value="F:NAD(P)H dehydrogenase (quinone) activity"/>
    <property type="evidence" value="ECO:0007669"/>
    <property type="project" value="TreeGrafter"/>
</dbReference>
<reference evidence="2" key="1">
    <citation type="submission" date="2020-04" db="EMBL/GenBank/DDBJ databases">
        <title>Hybrid Assembly of Korean Phytophthora infestans isolates.</title>
        <authorList>
            <person name="Prokchorchik M."/>
            <person name="Lee Y."/>
            <person name="Seo J."/>
            <person name="Cho J.-H."/>
            <person name="Park Y.-E."/>
            <person name="Jang D.-C."/>
            <person name="Im J.-S."/>
            <person name="Choi J.-G."/>
            <person name="Park H.-J."/>
            <person name="Lee G.-B."/>
            <person name="Lee Y.-G."/>
            <person name="Hong S.-Y."/>
            <person name="Cho K."/>
            <person name="Sohn K.H."/>
        </authorList>
    </citation>
    <scope>NUCLEOTIDE SEQUENCE</scope>
    <source>
        <strain evidence="2">KR_1_A1</strain>
        <strain evidence="3">KR_2_A2</strain>
    </source>
</reference>
<dbReference type="Proteomes" id="UP000602510">
    <property type="component" value="Unassembled WGS sequence"/>
</dbReference>
<comment type="similarity">
    <text evidence="1">Belongs to the WrbA family.</text>
</comment>
<dbReference type="EMBL" id="JAACNO010002811">
    <property type="protein sequence ID" value="KAF4130698.1"/>
    <property type="molecule type" value="Genomic_DNA"/>
</dbReference>
<gene>
    <name evidence="2" type="ORF">GN244_ATG09741</name>
    <name evidence="3" type="ORF">GN958_ATG20152</name>
</gene>